<protein>
    <submittedName>
        <fullName evidence="3">Transcriptional regulator with XRE-family HTH domain</fullName>
    </submittedName>
</protein>
<dbReference type="EMBL" id="JACHNY010000004">
    <property type="protein sequence ID" value="MBB4617989.1"/>
    <property type="molecule type" value="Genomic_DNA"/>
</dbReference>
<proteinExistence type="predicted"/>
<accession>A0A7W7EYE5</accession>
<feature type="region of interest" description="Disordered" evidence="1">
    <location>
        <begin position="132"/>
        <end position="160"/>
    </location>
</feature>
<keyword evidence="4" id="KW-1185">Reference proteome</keyword>
<evidence type="ECO:0000256" key="1">
    <source>
        <dbReference type="SAM" id="MobiDB-lite"/>
    </source>
</evidence>
<comment type="caution">
    <text evidence="3">The sequence shown here is derived from an EMBL/GenBank/DDBJ whole genome shotgun (WGS) entry which is preliminary data.</text>
</comment>
<evidence type="ECO:0000313" key="4">
    <source>
        <dbReference type="Proteomes" id="UP000574769"/>
    </source>
</evidence>
<dbReference type="AlphaFoldDB" id="A0A7W7EYE5"/>
<dbReference type="Proteomes" id="UP000574769">
    <property type="component" value="Unassembled WGS sequence"/>
</dbReference>
<dbReference type="InterPro" id="IPR010982">
    <property type="entry name" value="Lambda_DNA-bd_dom_sf"/>
</dbReference>
<sequence>MIGSKVKARLDALGMTQTELAAEVGVTQGTIASLISGRSNGSKHLHKIARALRTSPEYLLGETDVVSPREAPTEPAYLKTVVMHVAMPNCDALTAMFNGLLRNVDLTLARGDVARQLAELLPIGLATLADLRPDPLEPQHPGDHASAVASDAMRHPVPQP</sequence>
<dbReference type="SUPFAM" id="SSF47413">
    <property type="entry name" value="lambda repressor-like DNA-binding domains"/>
    <property type="match status" value="1"/>
</dbReference>
<dbReference type="Gene3D" id="1.10.260.40">
    <property type="entry name" value="lambda repressor-like DNA-binding domains"/>
    <property type="match status" value="1"/>
</dbReference>
<feature type="compositionally biased region" description="Basic and acidic residues" evidence="1">
    <location>
        <begin position="132"/>
        <end position="143"/>
    </location>
</feature>
<feature type="domain" description="HTH cro/C1-type" evidence="2">
    <location>
        <begin position="6"/>
        <end position="59"/>
    </location>
</feature>
<dbReference type="CDD" id="cd00093">
    <property type="entry name" value="HTH_XRE"/>
    <property type="match status" value="1"/>
</dbReference>
<dbReference type="PROSITE" id="PS50943">
    <property type="entry name" value="HTH_CROC1"/>
    <property type="match status" value="1"/>
</dbReference>
<dbReference type="InterPro" id="IPR001387">
    <property type="entry name" value="Cro/C1-type_HTH"/>
</dbReference>
<evidence type="ECO:0000313" key="3">
    <source>
        <dbReference type="EMBL" id="MBB4617989.1"/>
    </source>
</evidence>
<evidence type="ECO:0000259" key="2">
    <source>
        <dbReference type="PROSITE" id="PS50943"/>
    </source>
</evidence>
<dbReference type="Pfam" id="PF01381">
    <property type="entry name" value="HTH_3"/>
    <property type="match status" value="1"/>
</dbReference>
<name>A0A7W7EYE5_9SPHN</name>
<reference evidence="3 4" key="1">
    <citation type="submission" date="2020-08" db="EMBL/GenBank/DDBJ databases">
        <title>Genomic Encyclopedia of Type Strains, Phase IV (KMG-IV): sequencing the most valuable type-strain genomes for metagenomic binning, comparative biology and taxonomic classification.</title>
        <authorList>
            <person name="Goeker M."/>
        </authorList>
    </citation>
    <scope>NUCLEOTIDE SEQUENCE [LARGE SCALE GENOMIC DNA]</scope>
    <source>
        <strain evidence="3 4">DSM 15867</strain>
    </source>
</reference>
<organism evidence="3 4">
    <name type="scientific">Sphingomonas abaci</name>
    <dbReference type="NCBI Taxonomy" id="237611"/>
    <lineage>
        <taxon>Bacteria</taxon>
        <taxon>Pseudomonadati</taxon>
        <taxon>Pseudomonadota</taxon>
        <taxon>Alphaproteobacteria</taxon>
        <taxon>Sphingomonadales</taxon>
        <taxon>Sphingomonadaceae</taxon>
        <taxon>Sphingomonas</taxon>
    </lineage>
</organism>
<dbReference type="GO" id="GO:0003677">
    <property type="term" value="F:DNA binding"/>
    <property type="evidence" value="ECO:0007669"/>
    <property type="project" value="InterPro"/>
</dbReference>
<dbReference type="SMART" id="SM00530">
    <property type="entry name" value="HTH_XRE"/>
    <property type="match status" value="1"/>
</dbReference>
<dbReference type="RefSeq" id="WP_184114386.1">
    <property type="nucleotide sequence ID" value="NZ_JACHNY010000004.1"/>
</dbReference>
<gene>
    <name evidence="3" type="ORF">GGQ96_002125</name>
</gene>